<dbReference type="CDD" id="cd06325">
    <property type="entry name" value="PBP1_ABC_unchar_transporter"/>
    <property type="match status" value="1"/>
</dbReference>
<reference evidence="1 2" key="1">
    <citation type="submission" date="2016-02" db="EMBL/GenBank/DDBJ databases">
        <title>Draft Genome for Tepidibacillus decaturensis nov. sp. Strain Z9, an Anaerobic, Moderately Thermophilic and Heterotrophic Bacterium from Deep Subsurface of the Illinois Basin, USA.</title>
        <authorList>
            <person name="Dong Y."/>
            <person name="Chang J.Y."/>
            <person name="Sanford R."/>
            <person name="Fouke B.W."/>
        </authorList>
    </citation>
    <scope>NUCLEOTIDE SEQUENCE [LARGE SCALE GENOMIC DNA]</scope>
    <source>
        <strain evidence="1 2">Z9</strain>
    </source>
</reference>
<dbReference type="Proteomes" id="UP000070352">
    <property type="component" value="Unassembled WGS sequence"/>
</dbReference>
<name>A0A135L5N3_9BACI</name>
<accession>A0A135L5N3</accession>
<dbReference type="PROSITE" id="PS51257">
    <property type="entry name" value="PROKAR_LIPOPROTEIN"/>
    <property type="match status" value="1"/>
</dbReference>
<comment type="caution">
    <text evidence="1">The sequence shown here is derived from an EMBL/GenBank/DDBJ whole genome shotgun (WGS) entry which is preliminary data.</text>
</comment>
<dbReference type="SUPFAM" id="SSF53822">
    <property type="entry name" value="Periplasmic binding protein-like I"/>
    <property type="match status" value="1"/>
</dbReference>
<dbReference type="OrthoDB" id="9776955at2"/>
<dbReference type="InterPro" id="IPR028082">
    <property type="entry name" value="Peripla_BP_I"/>
</dbReference>
<dbReference type="PANTHER" id="PTHR35271:SF1">
    <property type="entry name" value="ABC TRANSPORTER, SUBSTRATE-BINDING LIPOPROTEIN"/>
    <property type="match status" value="1"/>
</dbReference>
<gene>
    <name evidence="1" type="ORF">U473_09975</name>
</gene>
<sequence>MKKWLRGAFIFVLIGSLLSLIGCSSQSSTEVKETEETKEMVNIGIIQIVEHPSLDASRQGFIDALKALGYEEGKQVQFDYQNAQGNRDTLNTIAQKFVNDKKNMIFAIATPSAQAVAQQTNSIPILITAVTDPVSAGIVKSMEKPGTNVTGTTDMNPVKEQLQLVKKVKPEAKTVGIIYNTGEANSEVQVKMAQAAAEELGLTLELAGITNSSEVKQAADALAPKIDAFYIPTDNTVVSSMEAVLMVAEAGKLPVVVGEGDSVKRGGLITYGLDYYKLGYQTGEMAVKILKGEAKPEDMAIETQKEMKLVINKKAAERMGVQLPEDLLQEADEVFEQ</sequence>
<keyword evidence="2" id="KW-1185">Reference proteome</keyword>
<dbReference type="STRING" id="1413211.U473_09975"/>
<dbReference type="EMBL" id="LSKU01000001">
    <property type="protein sequence ID" value="KXG44296.1"/>
    <property type="molecule type" value="Genomic_DNA"/>
</dbReference>
<organism evidence="1 2">
    <name type="scientific">Tepidibacillus decaturensis</name>
    <dbReference type="NCBI Taxonomy" id="1413211"/>
    <lineage>
        <taxon>Bacteria</taxon>
        <taxon>Bacillati</taxon>
        <taxon>Bacillota</taxon>
        <taxon>Bacilli</taxon>
        <taxon>Bacillales</taxon>
        <taxon>Bacillaceae</taxon>
        <taxon>Tepidibacillus</taxon>
    </lineage>
</organism>
<proteinExistence type="predicted"/>
<protein>
    <submittedName>
        <fullName evidence="1">Sugar ABC transporter substrate-binding protein</fullName>
    </submittedName>
</protein>
<dbReference type="Gene3D" id="3.40.50.2300">
    <property type="match status" value="2"/>
</dbReference>
<dbReference type="InterPro" id="IPR007487">
    <property type="entry name" value="ABC_transpt-TYRBP-like"/>
</dbReference>
<dbReference type="AlphaFoldDB" id="A0A135L5N3"/>
<dbReference type="PANTHER" id="PTHR35271">
    <property type="entry name" value="ABC TRANSPORTER, SUBSTRATE-BINDING LIPOPROTEIN-RELATED"/>
    <property type="match status" value="1"/>
</dbReference>
<evidence type="ECO:0000313" key="1">
    <source>
        <dbReference type="EMBL" id="KXG44296.1"/>
    </source>
</evidence>
<evidence type="ECO:0000313" key="2">
    <source>
        <dbReference type="Proteomes" id="UP000070352"/>
    </source>
</evidence>
<dbReference type="Pfam" id="PF04392">
    <property type="entry name" value="ABC_sub_bind"/>
    <property type="match status" value="1"/>
</dbReference>
<dbReference type="RefSeq" id="WP_068725857.1">
    <property type="nucleotide sequence ID" value="NZ_LSKU01000001.1"/>
</dbReference>